<name>A0A177BAV3_9BILA</name>
<gene>
    <name evidence="2" type="ORF">A3Q56_00849</name>
</gene>
<dbReference type="PANTHER" id="PTHR13848">
    <property type="entry name" value="PROTEIN YIPPEE-LIKE CG15309-RELATED"/>
    <property type="match status" value="1"/>
</dbReference>
<dbReference type="EMBL" id="LWCA01000056">
    <property type="protein sequence ID" value="OAF71376.1"/>
    <property type="molecule type" value="Genomic_DNA"/>
</dbReference>
<dbReference type="AlphaFoldDB" id="A0A177BAV3"/>
<organism evidence="2 3">
    <name type="scientific">Intoshia linei</name>
    <dbReference type="NCBI Taxonomy" id="1819745"/>
    <lineage>
        <taxon>Eukaryota</taxon>
        <taxon>Metazoa</taxon>
        <taxon>Spiralia</taxon>
        <taxon>Lophotrochozoa</taxon>
        <taxon>Mesozoa</taxon>
        <taxon>Orthonectida</taxon>
        <taxon>Rhopaluridae</taxon>
        <taxon>Intoshia</taxon>
    </lineage>
</organism>
<sequence length="122" mass="14260">MNIQIRNFTVFYSLGVKELFNNSSFRYKPNKQYVADSKVFYTCLRCNSHLLNRNDIISKAFHGSSGDAYLAIKVLNITLGKSEERLFMTGVHRQRSPAQCEKYKEGKYILESVHLMKINKWE</sequence>
<protein>
    <recommendedName>
        <fullName evidence="1">Yippee domain-containing protein</fullName>
    </recommendedName>
</protein>
<accession>A0A177BAV3</accession>
<keyword evidence="3" id="KW-1185">Reference proteome</keyword>
<comment type="caution">
    <text evidence="2">The sequence shown here is derived from an EMBL/GenBank/DDBJ whole genome shotgun (WGS) entry which is preliminary data.</text>
</comment>
<proteinExistence type="predicted"/>
<feature type="domain" description="Yippee" evidence="1">
    <location>
        <begin position="39"/>
        <end position="122"/>
    </location>
</feature>
<dbReference type="PROSITE" id="PS51792">
    <property type="entry name" value="YIPPEE"/>
    <property type="match status" value="1"/>
</dbReference>
<evidence type="ECO:0000259" key="1">
    <source>
        <dbReference type="PROSITE" id="PS51792"/>
    </source>
</evidence>
<dbReference type="Proteomes" id="UP000078046">
    <property type="component" value="Unassembled WGS sequence"/>
</dbReference>
<dbReference type="InterPro" id="IPR034751">
    <property type="entry name" value="Yippee"/>
</dbReference>
<dbReference type="InterPro" id="IPR039058">
    <property type="entry name" value="Yippee_fam"/>
</dbReference>
<reference evidence="2 3" key="1">
    <citation type="submission" date="2016-04" db="EMBL/GenBank/DDBJ databases">
        <title>The genome of Intoshia linei affirms orthonectids as highly simplified spiralians.</title>
        <authorList>
            <person name="Mikhailov K.V."/>
            <person name="Slusarev G.S."/>
            <person name="Nikitin M.A."/>
            <person name="Logacheva M.D."/>
            <person name="Penin A."/>
            <person name="Aleoshin V."/>
            <person name="Panchin Y.V."/>
        </authorList>
    </citation>
    <scope>NUCLEOTIDE SEQUENCE [LARGE SCALE GENOMIC DNA]</scope>
    <source>
        <strain evidence="2">Intl2013</strain>
        <tissue evidence="2">Whole animal</tissue>
    </source>
</reference>
<evidence type="ECO:0000313" key="3">
    <source>
        <dbReference type="Proteomes" id="UP000078046"/>
    </source>
</evidence>
<dbReference type="OrthoDB" id="6407410at2759"/>
<evidence type="ECO:0000313" key="2">
    <source>
        <dbReference type="EMBL" id="OAF71376.1"/>
    </source>
</evidence>